<feature type="compositionally biased region" description="Basic residues" evidence="1">
    <location>
        <begin position="69"/>
        <end position="79"/>
    </location>
</feature>
<keyword evidence="3" id="KW-1185">Reference proteome</keyword>
<sequence>MVDWALRLPNPAGPHAMLAILKNFKVYGNVRSCNPTKNFDHSGSGSLRILSSPLGGRIRHQVSQADRRKVSRRGRARSRSARDHARIAPTKSRSPQLSARAGQKTRAKTGKPGSMIGAIGTLRHGPGRPQRLADPGAIRW</sequence>
<dbReference type="AlphaFoldDB" id="A0ABD3GII5"/>
<accession>A0ABD3GII5</accession>
<proteinExistence type="predicted"/>
<protein>
    <recommendedName>
        <fullName evidence="4">Ribosomal protein L2</fullName>
    </recommendedName>
</protein>
<feature type="region of interest" description="Disordered" evidence="1">
    <location>
        <begin position="58"/>
        <end position="140"/>
    </location>
</feature>
<evidence type="ECO:0000256" key="1">
    <source>
        <dbReference type="SAM" id="MobiDB-lite"/>
    </source>
</evidence>
<evidence type="ECO:0000313" key="2">
    <source>
        <dbReference type="EMBL" id="KAL3678254.1"/>
    </source>
</evidence>
<comment type="caution">
    <text evidence="2">The sequence shown here is derived from an EMBL/GenBank/DDBJ whole genome shotgun (WGS) entry which is preliminary data.</text>
</comment>
<reference evidence="2 3" key="1">
    <citation type="submission" date="2024-09" db="EMBL/GenBank/DDBJ databases">
        <title>Chromosome-scale assembly of Riccia sorocarpa.</title>
        <authorList>
            <person name="Paukszto L."/>
        </authorList>
    </citation>
    <scope>NUCLEOTIDE SEQUENCE [LARGE SCALE GENOMIC DNA]</scope>
    <source>
        <strain evidence="2">LP-2024</strain>
        <tissue evidence="2">Aerial parts of the thallus</tissue>
    </source>
</reference>
<gene>
    <name evidence="2" type="ORF">R1sor_021210</name>
</gene>
<organism evidence="2 3">
    <name type="scientific">Riccia sorocarpa</name>
    <dbReference type="NCBI Taxonomy" id="122646"/>
    <lineage>
        <taxon>Eukaryota</taxon>
        <taxon>Viridiplantae</taxon>
        <taxon>Streptophyta</taxon>
        <taxon>Embryophyta</taxon>
        <taxon>Marchantiophyta</taxon>
        <taxon>Marchantiopsida</taxon>
        <taxon>Marchantiidae</taxon>
        <taxon>Marchantiales</taxon>
        <taxon>Ricciaceae</taxon>
        <taxon>Riccia</taxon>
    </lineage>
</organism>
<dbReference type="EMBL" id="JBJQOH010000007">
    <property type="protein sequence ID" value="KAL3678254.1"/>
    <property type="molecule type" value="Genomic_DNA"/>
</dbReference>
<name>A0ABD3GII5_9MARC</name>
<dbReference type="Proteomes" id="UP001633002">
    <property type="component" value="Unassembled WGS sequence"/>
</dbReference>
<evidence type="ECO:0000313" key="3">
    <source>
        <dbReference type="Proteomes" id="UP001633002"/>
    </source>
</evidence>
<evidence type="ECO:0008006" key="4">
    <source>
        <dbReference type="Google" id="ProtNLM"/>
    </source>
</evidence>